<evidence type="ECO:0000256" key="3">
    <source>
        <dbReference type="ARBA" id="ARBA00007298"/>
    </source>
</evidence>
<dbReference type="Pfam" id="PF16000">
    <property type="entry name" value="CARMIL_C"/>
    <property type="match status" value="1"/>
</dbReference>
<dbReference type="Pfam" id="PF17888">
    <property type="entry name" value="Carm_PH"/>
    <property type="match status" value="1"/>
</dbReference>
<feature type="region of interest" description="Disordered" evidence="9">
    <location>
        <begin position="877"/>
        <end position="916"/>
    </location>
</feature>
<feature type="compositionally biased region" description="Low complexity" evidence="9">
    <location>
        <begin position="1262"/>
        <end position="1273"/>
    </location>
</feature>
<feature type="compositionally biased region" description="Low complexity" evidence="9">
    <location>
        <begin position="1451"/>
        <end position="1460"/>
    </location>
</feature>
<feature type="compositionally biased region" description="Low complexity" evidence="9">
    <location>
        <begin position="1057"/>
        <end position="1075"/>
    </location>
</feature>
<evidence type="ECO:0000256" key="4">
    <source>
        <dbReference type="ARBA" id="ARBA00022475"/>
    </source>
</evidence>
<comment type="subcellular location">
    <subcellularLocation>
        <location evidence="1">Cell membrane</location>
    </subcellularLocation>
    <subcellularLocation>
        <location evidence="2">Cytoplasm</location>
    </subcellularLocation>
</comment>
<keyword evidence="6" id="KW-0433">Leucine-rich repeat</keyword>
<feature type="compositionally biased region" description="Polar residues" evidence="9">
    <location>
        <begin position="1364"/>
        <end position="1380"/>
    </location>
</feature>
<gene>
    <name evidence="13" type="primary">LOC106475145</name>
</gene>
<feature type="region of interest" description="Disordered" evidence="9">
    <location>
        <begin position="1393"/>
        <end position="1468"/>
    </location>
</feature>
<evidence type="ECO:0000256" key="8">
    <source>
        <dbReference type="ARBA" id="ARBA00023136"/>
    </source>
</evidence>
<dbReference type="SMART" id="SM00368">
    <property type="entry name" value="LRR_RI"/>
    <property type="match status" value="5"/>
</dbReference>
<dbReference type="InterPro" id="IPR031943">
    <property type="entry name" value="CARMIL_C"/>
</dbReference>
<feature type="compositionally biased region" description="Basic residues" evidence="9">
    <location>
        <begin position="991"/>
        <end position="1001"/>
    </location>
</feature>
<keyword evidence="12" id="KW-1185">Reference proteome</keyword>
<evidence type="ECO:0000313" key="12">
    <source>
        <dbReference type="Proteomes" id="UP000694941"/>
    </source>
</evidence>
<evidence type="ECO:0000256" key="6">
    <source>
        <dbReference type="ARBA" id="ARBA00022614"/>
    </source>
</evidence>
<evidence type="ECO:0000256" key="9">
    <source>
        <dbReference type="SAM" id="MobiDB-lite"/>
    </source>
</evidence>
<dbReference type="PANTHER" id="PTHR24112">
    <property type="entry name" value="LEUCINE-RICH REPEAT, ISOFORM F-RELATED"/>
    <property type="match status" value="1"/>
</dbReference>
<dbReference type="RefSeq" id="XP_022235974.1">
    <property type="nucleotide sequence ID" value="XM_022380266.1"/>
</dbReference>
<evidence type="ECO:0000256" key="7">
    <source>
        <dbReference type="ARBA" id="ARBA00022737"/>
    </source>
</evidence>
<feature type="compositionally biased region" description="Polar residues" evidence="9">
    <location>
        <begin position="901"/>
        <end position="916"/>
    </location>
</feature>
<feature type="domain" description="CARMIL pleckstrin homology" evidence="11">
    <location>
        <begin position="25"/>
        <end position="120"/>
    </location>
</feature>
<dbReference type="Pfam" id="PF13516">
    <property type="entry name" value="LRR_6"/>
    <property type="match status" value="2"/>
</dbReference>
<keyword evidence="5" id="KW-0963">Cytoplasm</keyword>
<sequence>MSTRSALTKDLHESIRNVLGRNVKVSLKCIVRMETKPEKTENRVLAFSSCRLFILTAKVPTKVEQTFHYLDLQAVESKKQNQISLFVENRAYTFYTLSSDSEDVDLMISQIGTAVKTIFPQVPLDFIIRRMEVVPENRLQGMTDYNQSLEAKDPGPCGGFSTQYACMCNYHGLPYREEVAWDVDTIYLSHDSKELSLLDFDHLDGRDLVPIISALGYNAWFTKFRASNIKLTSEALEQILQVMKKTVSIEELYLDNTGIKWDFAHKLSMALISNPHTPLHTLDLSNNLIEDKGISSLSGIIAKLTQGVGHVSNAVGKLQKGLVHLSLSKTGLTSKGINNLAHSLSLNHSMPSTLTYLNLNDNVFKEDVNNLYNFLAQPNSLIHLDLSGTECAMDTVFGALLRGCTQKLAELNLARNQFSTKKTKDVNVPPSFKAFFSSTVALRFLNMSGNKLPLEALKAMLLGLACNEFATDVALDLSSNDLKSQGSQVLESCLPGIHCLCSLDISDNGLDVDLSSIIGAVGKNKSLKHLAIGRNFNNIKSKHITRVLDSVVQLIQEEDSVLESLSLADSKLRGETCLVINALGSNQSLTSIDISGNLMGPAGAKTLAKALQINSKLRCILWDRNGTSPQGFQDIAYALEKNYTLRYMPCPINDATAAMKIAPEKTENALKRIEELLHRNVSPKKFSNGQAFRLQQGFLLSSTQQMVDRLMVHVQEAINSSKRASDTSSSLEEVTQAEGYLNDANNAKQLLTRLHEVVLEQEEVGNPVEMKLQDFVDELSVTMETYLKNSSACMMKCVRDQCPNIMADEKVQSDLETLCQERGCLPLDFIRQCLLEQTAADILNKLSEINLSVAAHLSDRILDEVIETLSHSHKYLVERGNQRSSTPDVLRNRNRAEGGMRTSQSGDSQFDTDSFSESLDSPLQLAWLNLATPKLSTKRKSVHTRKLRPQSVVDSVDGIAADDIPDLLPKDADEKLPSLSPSSDKLEHLGKARPKRPKTRAPTRPAIQPLETHEDIHNLGEGLEVFFRRHPNSTSTPALSPDSDEPRSRTYSNSTTASGSANISDSASNGSGSRSVQGKSQQKETEKKGFMKGISSLFSRISTESSQVHKSKSYDMSHKSNVVLSKVINITETNVYSSGAEGERSSFFERKEKQENGDIIQEIVTNARNQLQEEGTSRISAAEKFGLGLTPRGPGSSILAEMKARQEKRSSGLGKNVVDDKTSTESLDHSPSLLHAVKLKPTGLAESLKSPTEAFPKEKGEAASPGNSSSPGAVESRPNSSPSAINTPGSSPVTGDSSLSPGLKQRPPPPIAPKPRPKSMLSTLDGRFSGEYTGGEEEAQDIEVHTPDVVEVFHSTSDSSVCSKAISSQSLLKPSFSVSKDSSRARSMYLGNSGSVDLISKAPSSLLPNLGPTKRSRFSSTGSTETTEKSKLQSGSSSVVKDKFQTEHNSKSSSENHNFNIDSDIVDV</sequence>
<evidence type="ECO:0000259" key="10">
    <source>
        <dbReference type="Pfam" id="PF16000"/>
    </source>
</evidence>
<keyword evidence="8" id="KW-0472">Membrane</keyword>
<evidence type="ECO:0000259" key="11">
    <source>
        <dbReference type="Pfam" id="PF17888"/>
    </source>
</evidence>
<feature type="compositionally biased region" description="Basic and acidic residues" evidence="9">
    <location>
        <begin position="1217"/>
        <end position="1228"/>
    </location>
</feature>
<dbReference type="GeneID" id="106475145"/>
<comment type="similarity">
    <text evidence="3">Belongs to the CARMIL family.</text>
</comment>
<organism evidence="12 13">
    <name type="scientific">Limulus polyphemus</name>
    <name type="common">Atlantic horseshoe crab</name>
    <dbReference type="NCBI Taxonomy" id="6850"/>
    <lineage>
        <taxon>Eukaryota</taxon>
        <taxon>Metazoa</taxon>
        <taxon>Ecdysozoa</taxon>
        <taxon>Arthropoda</taxon>
        <taxon>Chelicerata</taxon>
        <taxon>Merostomata</taxon>
        <taxon>Xiphosura</taxon>
        <taxon>Limulidae</taxon>
        <taxon>Limulus</taxon>
    </lineage>
</organism>
<reference evidence="13" key="1">
    <citation type="submission" date="2025-08" db="UniProtKB">
        <authorList>
            <consortium name="RefSeq"/>
        </authorList>
    </citation>
    <scope>IDENTIFICATION</scope>
    <source>
        <tissue evidence="13">Muscle</tissue>
    </source>
</reference>
<accession>A0ABM1RX69</accession>
<evidence type="ECO:0000256" key="2">
    <source>
        <dbReference type="ARBA" id="ARBA00004496"/>
    </source>
</evidence>
<protein>
    <submittedName>
        <fullName evidence="13">F-actin-uncapping protein LRRC16A-like isoform X1</fullName>
    </submittedName>
</protein>
<feature type="region of interest" description="Disordered" evidence="9">
    <location>
        <begin position="1364"/>
        <end position="1383"/>
    </location>
</feature>
<dbReference type="Proteomes" id="UP000694941">
    <property type="component" value="Unplaced"/>
</dbReference>
<evidence type="ECO:0000256" key="1">
    <source>
        <dbReference type="ARBA" id="ARBA00004236"/>
    </source>
</evidence>
<dbReference type="Gene3D" id="3.80.10.10">
    <property type="entry name" value="Ribonuclease Inhibitor"/>
    <property type="match status" value="1"/>
</dbReference>
<feature type="region of interest" description="Disordered" evidence="9">
    <location>
        <begin position="1031"/>
        <end position="1090"/>
    </location>
</feature>
<keyword evidence="4" id="KW-1003">Cell membrane</keyword>
<feature type="region of interest" description="Disordered" evidence="9">
    <location>
        <begin position="964"/>
        <end position="1015"/>
    </location>
</feature>
<dbReference type="InterPro" id="IPR011993">
    <property type="entry name" value="PH-like_dom_sf"/>
</dbReference>
<name>A0ABM1RX69_LIMPO</name>
<feature type="compositionally biased region" description="Basic and acidic residues" evidence="9">
    <location>
        <begin position="1440"/>
        <end position="1450"/>
    </location>
</feature>
<dbReference type="InterPro" id="IPR001611">
    <property type="entry name" value="Leu-rich_rpt"/>
</dbReference>
<dbReference type="PANTHER" id="PTHR24112:SF66">
    <property type="entry name" value="LEUCINE-RICH REPEAT, ISOFORM F"/>
    <property type="match status" value="1"/>
</dbReference>
<dbReference type="Gene3D" id="2.30.29.30">
    <property type="entry name" value="Pleckstrin-homology domain (PH domain)/Phosphotyrosine-binding domain (PTB)"/>
    <property type="match status" value="1"/>
</dbReference>
<evidence type="ECO:0000256" key="5">
    <source>
        <dbReference type="ARBA" id="ARBA00022490"/>
    </source>
</evidence>
<feature type="region of interest" description="Disordered" evidence="9">
    <location>
        <begin position="1203"/>
        <end position="1343"/>
    </location>
</feature>
<feature type="domain" description="CARMIL C-terminal" evidence="10">
    <location>
        <begin position="799"/>
        <end position="1058"/>
    </location>
</feature>
<keyword evidence="7" id="KW-0677">Repeat</keyword>
<dbReference type="InterPro" id="IPR032675">
    <property type="entry name" value="LRR_dom_sf"/>
</dbReference>
<dbReference type="InterPro" id="IPR051279">
    <property type="entry name" value="PP1-Reg/Actin-Interact_Protein"/>
</dbReference>
<dbReference type="SUPFAM" id="SSF52047">
    <property type="entry name" value="RNI-like"/>
    <property type="match status" value="2"/>
</dbReference>
<proteinExistence type="inferred from homology"/>
<dbReference type="InterPro" id="IPR041245">
    <property type="entry name" value="CARMIL_PH"/>
</dbReference>
<feature type="compositionally biased region" description="Polar residues" evidence="9">
    <location>
        <begin position="1277"/>
        <end position="1300"/>
    </location>
</feature>
<evidence type="ECO:0000313" key="13">
    <source>
        <dbReference type="RefSeq" id="XP_022235974.1"/>
    </source>
</evidence>